<dbReference type="InterPro" id="IPR001650">
    <property type="entry name" value="Helicase_C-like"/>
</dbReference>
<dbReference type="SMART" id="SM00490">
    <property type="entry name" value="HELICc"/>
    <property type="match status" value="1"/>
</dbReference>
<feature type="domain" description="Helicase C-terminal" evidence="6">
    <location>
        <begin position="79"/>
        <end position="271"/>
    </location>
</feature>
<evidence type="ECO:0000256" key="1">
    <source>
        <dbReference type="ARBA" id="ARBA00022741"/>
    </source>
</evidence>
<evidence type="ECO:0000256" key="2">
    <source>
        <dbReference type="ARBA" id="ARBA00022801"/>
    </source>
</evidence>
<dbReference type="Gene3D" id="3.40.50.300">
    <property type="entry name" value="P-loop containing nucleotide triphosphate hydrolases"/>
    <property type="match status" value="2"/>
</dbReference>
<dbReference type="InterPro" id="IPR057220">
    <property type="entry name" value="DUF7898"/>
</dbReference>
<evidence type="ECO:0000256" key="5">
    <source>
        <dbReference type="ARBA" id="ARBA00048988"/>
    </source>
</evidence>
<dbReference type="InterPro" id="IPR027417">
    <property type="entry name" value="P-loop_NTPase"/>
</dbReference>
<dbReference type="SUPFAM" id="SSF52540">
    <property type="entry name" value="P-loop containing nucleoside triphosphate hydrolases"/>
    <property type="match status" value="1"/>
</dbReference>
<keyword evidence="1" id="KW-0547">Nucleotide-binding</keyword>
<dbReference type="AlphaFoldDB" id="A0A183UYR7"/>
<accession>A0A183UYR7</accession>
<organism evidence="7 8">
    <name type="scientific">Toxocara canis</name>
    <name type="common">Canine roundworm</name>
    <dbReference type="NCBI Taxonomy" id="6265"/>
    <lineage>
        <taxon>Eukaryota</taxon>
        <taxon>Metazoa</taxon>
        <taxon>Ecdysozoa</taxon>
        <taxon>Nematoda</taxon>
        <taxon>Chromadorea</taxon>
        <taxon>Rhabditida</taxon>
        <taxon>Spirurina</taxon>
        <taxon>Ascaridomorpha</taxon>
        <taxon>Ascaridoidea</taxon>
        <taxon>Toxocaridae</taxon>
        <taxon>Toxocara</taxon>
    </lineage>
</organism>
<evidence type="ECO:0000313" key="8">
    <source>
        <dbReference type="WBParaSite" id="TCNE_0001363701-mRNA-1"/>
    </source>
</evidence>
<keyword evidence="3" id="KW-0347">Helicase</keyword>
<dbReference type="Pfam" id="PF21099">
    <property type="entry name" value="POLQ_helical"/>
    <property type="match status" value="1"/>
</dbReference>
<dbReference type="PROSITE" id="PS51194">
    <property type="entry name" value="HELICASE_CTER"/>
    <property type="match status" value="1"/>
</dbReference>
<dbReference type="SUPFAM" id="SSF158702">
    <property type="entry name" value="Sec63 N-terminal domain-like"/>
    <property type="match status" value="1"/>
</dbReference>
<dbReference type="PANTHER" id="PTHR47961:SF12">
    <property type="entry name" value="HELICASE POLQ-LIKE"/>
    <property type="match status" value="1"/>
</dbReference>
<keyword evidence="4" id="KW-0067">ATP-binding</keyword>
<reference evidence="8" key="1">
    <citation type="submission" date="2016-06" db="UniProtKB">
        <authorList>
            <consortium name="WormBaseParasite"/>
        </authorList>
    </citation>
    <scope>IDENTIFICATION</scope>
</reference>
<evidence type="ECO:0000259" key="6">
    <source>
        <dbReference type="PROSITE" id="PS51194"/>
    </source>
</evidence>
<dbReference type="GO" id="GO:0005524">
    <property type="term" value="F:ATP binding"/>
    <property type="evidence" value="ECO:0007669"/>
    <property type="project" value="UniProtKB-KW"/>
</dbReference>
<dbReference type="GO" id="GO:0043138">
    <property type="term" value="F:3'-5' DNA helicase activity"/>
    <property type="evidence" value="ECO:0007669"/>
    <property type="project" value="UniProtKB-EC"/>
</dbReference>
<evidence type="ECO:0000256" key="3">
    <source>
        <dbReference type="ARBA" id="ARBA00022806"/>
    </source>
</evidence>
<dbReference type="Pfam" id="PF20470">
    <property type="entry name" value="HTH_61"/>
    <property type="match status" value="1"/>
</dbReference>
<dbReference type="PANTHER" id="PTHR47961">
    <property type="entry name" value="DNA POLYMERASE THETA, PUTATIVE (AFU_ORTHOLOGUE AFUA_1G05260)-RELATED"/>
    <property type="match status" value="1"/>
</dbReference>
<name>A0A183UYR7_TOXCA</name>
<dbReference type="InterPro" id="IPR048960">
    <property type="entry name" value="POLQ-like_helical"/>
</dbReference>
<dbReference type="SUPFAM" id="SSF46785">
    <property type="entry name" value="Winged helix' DNA-binding domain"/>
    <property type="match status" value="1"/>
</dbReference>
<protein>
    <submittedName>
        <fullName evidence="8">Helicase C-terminal domain-containing protein</fullName>
    </submittedName>
</protein>
<dbReference type="Proteomes" id="UP000050794">
    <property type="component" value="Unassembled WGS sequence"/>
</dbReference>
<dbReference type="GO" id="GO:0016787">
    <property type="term" value="F:hydrolase activity"/>
    <property type="evidence" value="ECO:0007669"/>
    <property type="project" value="UniProtKB-KW"/>
</dbReference>
<proteinExistence type="predicted"/>
<dbReference type="InterPro" id="IPR046931">
    <property type="entry name" value="HTH_61"/>
</dbReference>
<dbReference type="CDD" id="cd18795">
    <property type="entry name" value="SF2_C_Ski2"/>
    <property type="match status" value="1"/>
</dbReference>
<dbReference type="Gene3D" id="1.10.3380.20">
    <property type="match status" value="1"/>
</dbReference>
<keyword evidence="2" id="KW-0378">Hydrolase</keyword>
<dbReference type="InterPro" id="IPR036390">
    <property type="entry name" value="WH_DNA-bd_sf"/>
</dbReference>
<keyword evidence="7" id="KW-1185">Reference proteome</keyword>
<evidence type="ECO:0000313" key="7">
    <source>
        <dbReference type="Proteomes" id="UP000050794"/>
    </source>
</evidence>
<sequence>LIAGSGQIVGMSATLANLDEVARFLRASIFSTNFRPVHLVERVKINDTLYLVESGGRLIPEMNLGENKLAHHDPDGLVPLLQGIIPRRSAIIFCPTKQNCENVCRLLTRLVPRSMRELHADERKASVAALSEEADGKLCSTLQAGILSGVAFHHSGLTADERMIIESAFQEGTISILCSTSTLAAGVNLPARRVIIKSPMVGRQPLTKAQYLQMVGRAGRAGFDVRGDAVTIVHPGFEEATFREMLAGPLMECRSGLSDRSLLSAFLLDLISLKIADSLQDFDDILKKTLFGMQNENVQKEINECLADLTEKRMIHFSAEGRYSVTVLGGAAFTANIAPLQALAINATLIENLSMGIVLSSHFHLIFILIPFNVAVDVDWSVFYDEYRSLSTSEQQLLGTMGIQERCLVKYFVERPKLQAGEPALRLYIAFMMRRIWDEESLWSVAERFHVPRGWLQSVLQSTCSQASSISRFSEKVPQLWPLKHLLPELVQRLRDCCQQELIPLMAIDGVKRGRARQLYDCGFKTVGAVASADPNMLVSMVEHLNRRQARMIVSSAQVRI</sequence>
<evidence type="ECO:0000256" key="4">
    <source>
        <dbReference type="ARBA" id="ARBA00022840"/>
    </source>
</evidence>
<dbReference type="WBParaSite" id="TCNE_0001363701-mRNA-1">
    <property type="protein sequence ID" value="TCNE_0001363701-mRNA-1"/>
    <property type="gene ID" value="TCNE_0001363701"/>
</dbReference>
<comment type="catalytic activity">
    <reaction evidence="5">
        <text>ATP + H2O = ADP + phosphate + H(+)</text>
        <dbReference type="Rhea" id="RHEA:13065"/>
        <dbReference type="ChEBI" id="CHEBI:15377"/>
        <dbReference type="ChEBI" id="CHEBI:15378"/>
        <dbReference type="ChEBI" id="CHEBI:30616"/>
        <dbReference type="ChEBI" id="CHEBI:43474"/>
        <dbReference type="ChEBI" id="CHEBI:456216"/>
        <dbReference type="EC" id="5.6.2.4"/>
    </reaction>
</comment>
<dbReference type="InterPro" id="IPR050474">
    <property type="entry name" value="Hel308_SKI2-like"/>
</dbReference>
<dbReference type="Pfam" id="PF00271">
    <property type="entry name" value="Helicase_C"/>
    <property type="match status" value="1"/>
</dbReference>
<dbReference type="Pfam" id="PF25453">
    <property type="entry name" value="DUF7898"/>
    <property type="match status" value="1"/>
</dbReference>